<dbReference type="PANTHER" id="PTHR13025:SF6">
    <property type="entry name" value="EF-HAND DOMAIN-CONTAINING PROTEIN-RELATED"/>
    <property type="match status" value="1"/>
</dbReference>
<dbReference type="EMBL" id="JAWJWF010000046">
    <property type="protein sequence ID" value="KAK6624238.1"/>
    <property type="molecule type" value="Genomic_DNA"/>
</dbReference>
<dbReference type="InterPro" id="IPR040365">
    <property type="entry name" value="EFHD1/2"/>
</dbReference>
<keyword evidence="1" id="KW-0479">Metal-binding</keyword>
<dbReference type="SMART" id="SM00054">
    <property type="entry name" value="EFh"/>
    <property type="match status" value="2"/>
</dbReference>
<evidence type="ECO:0000256" key="1">
    <source>
        <dbReference type="ARBA" id="ARBA00022723"/>
    </source>
</evidence>
<evidence type="ECO:0000256" key="4">
    <source>
        <dbReference type="SAM" id="Coils"/>
    </source>
</evidence>
<accession>A0ABR1AQS7</accession>
<dbReference type="InterPro" id="IPR002048">
    <property type="entry name" value="EF_hand_dom"/>
</dbReference>
<feature type="coiled-coil region" evidence="4">
    <location>
        <begin position="118"/>
        <end position="151"/>
    </location>
</feature>
<evidence type="ECO:0000256" key="3">
    <source>
        <dbReference type="ARBA" id="ARBA00022837"/>
    </source>
</evidence>
<dbReference type="Proteomes" id="UP001359485">
    <property type="component" value="Unassembled WGS sequence"/>
</dbReference>
<dbReference type="PROSITE" id="PS00018">
    <property type="entry name" value="EF_HAND_1"/>
    <property type="match status" value="1"/>
</dbReference>
<keyword evidence="2" id="KW-0677">Repeat</keyword>
<dbReference type="InterPro" id="IPR011992">
    <property type="entry name" value="EF-hand-dom_pair"/>
</dbReference>
<feature type="domain" description="EF-hand" evidence="5">
    <location>
        <begin position="21"/>
        <end position="47"/>
    </location>
</feature>
<dbReference type="SUPFAM" id="SSF47473">
    <property type="entry name" value="EF-hand"/>
    <property type="match status" value="1"/>
</dbReference>
<dbReference type="CDD" id="cd00051">
    <property type="entry name" value="EFh"/>
    <property type="match status" value="1"/>
</dbReference>
<evidence type="ECO:0000256" key="2">
    <source>
        <dbReference type="ARBA" id="ARBA00022737"/>
    </source>
</evidence>
<comment type="caution">
    <text evidence="6">The sequence shown here is derived from an EMBL/GenBank/DDBJ whole genome shotgun (WGS) entry which is preliminary data.</text>
</comment>
<evidence type="ECO:0000313" key="7">
    <source>
        <dbReference type="Proteomes" id="UP001359485"/>
    </source>
</evidence>
<dbReference type="Pfam" id="PF13499">
    <property type="entry name" value="EF-hand_7"/>
    <property type="match status" value="1"/>
</dbReference>
<reference evidence="6 7" key="1">
    <citation type="submission" date="2023-09" db="EMBL/GenBank/DDBJ databases">
        <title>Genomes of two closely related lineages of the louse Polyplax serrata with different host specificities.</title>
        <authorList>
            <person name="Martinu J."/>
            <person name="Tarabai H."/>
            <person name="Stefka J."/>
            <person name="Hypsa V."/>
        </authorList>
    </citation>
    <scope>NUCLEOTIDE SEQUENCE [LARGE SCALE GENOMIC DNA]</scope>
    <source>
        <strain evidence="6">98ZLc_SE</strain>
    </source>
</reference>
<dbReference type="PANTHER" id="PTHR13025">
    <property type="entry name" value="EF-HAND DOMAIN-CONTAINING PROTEIN D"/>
    <property type="match status" value="1"/>
</dbReference>
<protein>
    <submittedName>
        <fullName evidence="6">EF-hand domain-containing protein D2</fullName>
    </submittedName>
</protein>
<evidence type="ECO:0000313" key="6">
    <source>
        <dbReference type="EMBL" id="KAK6624238.1"/>
    </source>
</evidence>
<dbReference type="PROSITE" id="PS50222">
    <property type="entry name" value="EF_HAND_2"/>
    <property type="match status" value="2"/>
</dbReference>
<evidence type="ECO:0000259" key="5">
    <source>
        <dbReference type="PROSITE" id="PS50222"/>
    </source>
</evidence>
<keyword evidence="4" id="KW-0175">Coiled coil</keyword>
<keyword evidence="3" id="KW-0106">Calcium</keyword>
<dbReference type="InterPro" id="IPR018247">
    <property type="entry name" value="EF_Hand_1_Ca_BS"/>
</dbReference>
<keyword evidence="7" id="KW-1185">Reference proteome</keyword>
<feature type="domain" description="EF-hand" evidence="5">
    <location>
        <begin position="48"/>
        <end position="83"/>
    </location>
</feature>
<name>A0ABR1AQS7_POLSC</name>
<gene>
    <name evidence="6" type="primary">SWIP1</name>
    <name evidence="6" type="ORF">RUM44_011097</name>
</gene>
<organism evidence="6 7">
    <name type="scientific">Polyplax serrata</name>
    <name type="common">Common mouse louse</name>
    <dbReference type="NCBI Taxonomy" id="468196"/>
    <lineage>
        <taxon>Eukaryota</taxon>
        <taxon>Metazoa</taxon>
        <taxon>Ecdysozoa</taxon>
        <taxon>Arthropoda</taxon>
        <taxon>Hexapoda</taxon>
        <taxon>Insecta</taxon>
        <taxon>Pterygota</taxon>
        <taxon>Neoptera</taxon>
        <taxon>Paraneoptera</taxon>
        <taxon>Psocodea</taxon>
        <taxon>Troctomorpha</taxon>
        <taxon>Phthiraptera</taxon>
        <taxon>Anoplura</taxon>
        <taxon>Polyplacidae</taxon>
        <taxon>Polyplax</taxon>
    </lineage>
</organism>
<proteinExistence type="predicted"/>
<dbReference type="Gene3D" id="1.10.238.10">
    <property type="entry name" value="EF-hand"/>
    <property type="match status" value="1"/>
</dbReference>
<sequence>MFRAGVAFHSVKVNLFVEFPFLKYDTGRDGYLDLEELKKMMEKIGAPQTHLGLKAMIKEVDEDDDGRISFREFLLIYRKAEAGELTEESGLSQLAKLTEINVDEVGVNGAKNFFEAKIEEVSRRNRFEEEIRAEQNERKRVEEEKAQRRLMFKERAAKFQCA</sequence>